<comment type="caution">
    <text evidence="4">The sequence shown here is derived from an EMBL/GenBank/DDBJ whole genome shotgun (WGS) entry which is preliminary data.</text>
</comment>
<keyword evidence="5" id="KW-1185">Reference proteome</keyword>
<dbReference type="Pfam" id="PF11887">
    <property type="entry name" value="Mce4_CUP1"/>
    <property type="match status" value="1"/>
</dbReference>
<sequence>MIETHSRARYVTYSAVAVTVVAVLIVLALMSYRGSFQSTTTVYLQAPRAGLMLQPGSDVKMDGVVIGRVQQVDLTDDRAKITMALQSSIASDLPVNVHADLEPTTLFGRKFVSFSKPSEPQQSHLTDGTVIDTSTSPVEVNDTLALLLTVLKQAEPEKISATLTALGDGTRDRGAKFGTLITDVNSYLAQFNQSLPVLRRDLRLGADNLSTLADLSPDLMATITNLTVTSKSIVDKQSQLSAFILSFTNLGNTGTRFLAPTARPLVMAADSLAPVSQVLGDYAPIYPCFLNALNTGRKYLEQGLGGARPGLNVLGTLLLGNPPYRAGTDAPKNNAGSSGPSCYGYPFSKSSPMPGHYDFDDGSHAYRRVQGPEDILGNPFASLIYGMTK</sequence>
<name>A0A848L9Z1_9ACTN</name>
<dbReference type="InterPro" id="IPR005693">
    <property type="entry name" value="Mce"/>
</dbReference>
<evidence type="ECO:0000256" key="1">
    <source>
        <dbReference type="SAM" id="Phobius"/>
    </source>
</evidence>
<dbReference type="GO" id="GO:0005576">
    <property type="term" value="C:extracellular region"/>
    <property type="evidence" value="ECO:0007669"/>
    <property type="project" value="TreeGrafter"/>
</dbReference>
<feature type="domain" description="Mammalian cell entry C-terminal" evidence="3">
    <location>
        <begin position="122"/>
        <end position="336"/>
    </location>
</feature>
<dbReference type="RefSeq" id="WP_170197776.1">
    <property type="nucleotide sequence ID" value="NZ_JABBNB010000060.1"/>
</dbReference>
<dbReference type="EMBL" id="JABBNB010000060">
    <property type="protein sequence ID" value="NMO05271.1"/>
    <property type="molecule type" value="Genomic_DNA"/>
</dbReference>
<reference evidence="4 5" key="1">
    <citation type="submission" date="2020-04" db="EMBL/GenBank/DDBJ databases">
        <title>Gordonia sp. nov. TBRC 11910.</title>
        <authorList>
            <person name="Suriyachadkun C."/>
        </authorList>
    </citation>
    <scope>NUCLEOTIDE SEQUENCE [LARGE SCALE GENOMIC DNA]</scope>
    <source>
        <strain evidence="4 5">TBRC 11910</strain>
    </source>
</reference>
<keyword evidence="1" id="KW-0812">Transmembrane</keyword>
<dbReference type="GO" id="GO:0051701">
    <property type="term" value="P:biological process involved in interaction with host"/>
    <property type="evidence" value="ECO:0007669"/>
    <property type="project" value="TreeGrafter"/>
</dbReference>
<dbReference type="PANTHER" id="PTHR33371">
    <property type="entry name" value="INTERMEMBRANE PHOSPHOLIPID TRANSPORT SYSTEM BINDING PROTEIN MLAD-RELATED"/>
    <property type="match status" value="1"/>
</dbReference>
<protein>
    <submittedName>
        <fullName evidence="4">MCE family protein</fullName>
    </submittedName>
</protein>
<keyword evidence="1" id="KW-0472">Membrane</keyword>
<feature type="transmembrane region" description="Helical" evidence="1">
    <location>
        <begin position="12"/>
        <end position="32"/>
    </location>
</feature>
<gene>
    <name evidence="4" type="ORF">HH308_29035</name>
</gene>
<dbReference type="Proteomes" id="UP000550729">
    <property type="component" value="Unassembled WGS sequence"/>
</dbReference>
<dbReference type="Pfam" id="PF02470">
    <property type="entry name" value="MlaD"/>
    <property type="match status" value="1"/>
</dbReference>
<evidence type="ECO:0000259" key="3">
    <source>
        <dbReference type="Pfam" id="PF11887"/>
    </source>
</evidence>
<organism evidence="4 5">
    <name type="scientific">Gordonia asplenii</name>
    <dbReference type="NCBI Taxonomy" id="2725283"/>
    <lineage>
        <taxon>Bacteria</taxon>
        <taxon>Bacillati</taxon>
        <taxon>Actinomycetota</taxon>
        <taxon>Actinomycetes</taxon>
        <taxon>Mycobacteriales</taxon>
        <taxon>Gordoniaceae</taxon>
        <taxon>Gordonia</taxon>
    </lineage>
</organism>
<dbReference type="InterPro" id="IPR003399">
    <property type="entry name" value="Mce/MlaD"/>
</dbReference>
<proteinExistence type="predicted"/>
<dbReference type="InterPro" id="IPR052336">
    <property type="entry name" value="MlaD_Phospholipid_Transporter"/>
</dbReference>
<accession>A0A848L9Z1</accession>
<dbReference type="PANTHER" id="PTHR33371:SF19">
    <property type="entry name" value="MCE-FAMILY PROTEIN MCE4A"/>
    <property type="match status" value="1"/>
</dbReference>
<evidence type="ECO:0000313" key="5">
    <source>
        <dbReference type="Proteomes" id="UP000550729"/>
    </source>
</evidence>
<dbReference type="NCBIfam" id="TIGR00996">
    <property type="entry name" value="Mtu_fam_mce"/>
    <property type="match status" value="1"/>
</dbReference>
<keyword evidence="1" id="KW-1133">Transmembrane helix</keyword>
<evidence type="ECO:0000313" key="4">
    <source>
        <dbReference type="EMBL" id="NMO05271.1"/>
    </source>
</evidence>
<dbReference type="AlphaFoldDB" id="A0A848L9Z1"/>
<feature type="domain" description="Mce/MlaD" evidence="2">
    <location>
        <begin position="39"/>
        <end position="116"/>
    </location>
</feature>
<dbReference type="InterPro" id="IPR024516">
    <property type="entry name" value="Mce_C"/>
</dbReference>
<evidence type="ECO:0000259" key="2">
    <source>
        <dbReference type="Pfam" id="PF02470"/>
    </source>
</evidence>